<keyword evidence="1 2" id="KW-0129">CBS domain</keyword>
<dbReference type="Gene3D" id="3.10.580.10">
    <property type="entry name" value="CBS-domain"/>
    <property type="match status" value="1"/>
</dbReference>
<evidence type="ECO:0000256" key="2">
    <source>
        <dbReference type="PROSITE-ProRule" id="PRU00703"/>
    </source>
</evidence>
<dbReference type="Proteomes" id="UP001214854">
    <property type="component" value="Unassembled WGS sequence"/>
</dbReference>
<feature type="domain" description="CBS" evidence="3">
    <location>
        <begin position="7"/>
        <end position="63"/>
    </location>
</feature>
<dbReference type="InterPro" id="IPR046342">
    <property type="entry name" value="CBS_dom_sf"/>
</dbReference>
<dbReference type="PANTHER" id="PTHR43080:SF2">
    <property type="entry name" value="CBS DOMAIN-CONTAINING PROTEIN"/>
    <property type="match status" value="1"/>
</dbReference>
<dbReference type="Pfam" id="PF00571">
    <property type="entry name" value="CBS"/>
    <property type="match status" value="2"/>
</dbReference>
<evidence type="ECO:0000313" key="4">
    <source>
        <dbReference type="EMBL" id="MDC7684783.1"/>
    </source>
</evidence>
<comment type="caution">
    <text evidence="4">The sequence shown here is derived from an EMBL/GenBank/DDBJ whole genome shotgun (WGS) entry which is preliminary data.</text>
</comment>
<dbReference type="PANTHER" id="PTHR43080">
    <property type="entry name" value="CBS DOMAIN-CONTAINING PROTEIN CBSX3, MITOCHONDRIAL"/>
    <property type="match status" value="1"/>
</dbReference>
<proteinExistence type="predicted"/>
<keyword evidence="5" id="KW-1185">Reference proteome</keyword>
<dbReference type="RefSeq" id="WP_272749252.1">
    <property type="nucleotide sequence ID" value="NZ_JAQQKX010000015.1"/>
</dbReference>
<evidence type="ECO:0000256" key="1">
    <source>
        <dbReference type="ARBA" id="ARBA00023122"/>
    </source>
</evidence>
<organism evidence="4 5">
    <name type="scientific">Asticcacaulis aquaticus</name>
    <dbReference type="NCBI Taxonomy" id="2984212"/>
    <lineage>
        <taxon>Bacteria</taxon>
        <taxon>Pseudomonadati</taxon>
        <taxon>Pseudomonadota</taxon>
        <taxon>Alphaproteobacteria</taxon>
        <taxon>Caulobacterales</taxon>
        <taxon>Caulobacteraceae</taxon>
        <taxon>Asticcacaulis</taxon>
    </lineage>
</organism>
<reference evidence="4 5" key="1">
    <citation type="submission" date="2023-01" db="EMBL/GenBank/DDBJ databases">
        <title>Novel species of the genus Asticcacaulis isolated from rivers.</title>
        <authorList>
            <person name="Lu H."/>
        </authorList>
    </citation>
    <scope>NUCLEOTIDE SEQUENCE [LARGE SCALE GENOMIC DNA]</scope>
    <source>
        <strain evidence="4 5">BYS171W</strain>
    </source>
</reference>
<accession>A0ABT5HXL9</accession>
<dbReference type="InterPro" id="IPR051257">
    <property type="entry name" value="Diverse_CBS-Domain"/>
</dbReference>
<evidence type="ECO:0000259" key="3">
    <source>
        <dbReference type="PROSITE" id="PS51371"/>
    </source>
</evidence>
<dbReference type="InterPro" id="IPR000644">
    <property type="entry name" value="CBS_dom"/>
</dbReference>
<evidence type="ECO:0000313" key="5">
    <source>
        <dbReference type="Proteomes" id="UP001214854"/>
    </source>
</evidence>
<dbReference type="EMBL" id="JAQQKX010000015">
    <property type="protein sequence ID" value="MDC7684783.1"/>
    <property type="molecule type" value="Genomic_DNA"/>
</dbReference>
<sequence>MLVRQVMCTDVRIVHPSTPFREAAQMMRDRDCGFLPVGSNDRLQGAVTDRDIVVRGLAEGRKLDTAVSEVMSDRIIYCFEEDNVEDAAQRMKRAQIRRLAVLNADRRLVGVVSLGDIARGCEDERLTGDIENAVAEDTKIAAE</sequence>
<protein>
    <submittedName>
        <fullName evidence="4">CBS domain-containing protein</fullName>
    </submittedName>
</protein>
<dbReference type="SUPFAM" id="SSF54631">
    <property type="entry name" value="CBS-domain pair"/>
    <property type="match status" value="1"/>
</dbReference>
<gene>
    <name evidence="4" type="ORF">PQU92_15980</name>
</gene>
<feature type="domain" description="CBS" evidence="3">
    <location>
        <begin position="71"/>
        <end position="130"/>
    </location>
</feature>
<dbReference type="PROSITE" id="PS51371">
    <property type="entry name" value="CBS"/>
    <property type="match status" value="2"/>
</dbReference>
<dbReference type="CDD" id="cd04622">
    <property type="entry name" value="CBS_pair_HRP1_like"/>
    <property type="match status" value="1"/>
</dbReference>
<dbReference type="SMART" id="SM00116">
    <property type="entry name" value="CBS"/>
    <property type="match status" value="2"/>
</dbReference>
<name>A0ABT5HXL9_9CAUL</name>